<dbReference type="RefSeq" id="XP_066698102.1">
    <property type="nucleotide sequence ID" value="XM_066845704.1"/>
</dbReference>
<gene>
    <name evidence="2" type="ORF">PG986_009482</name>
</gene>
<dbReference type="EMBL" id="JAQQWE010000006">
    <property type="protein sequence ID" value="KAK7948596.1"/>
    <property type="molecule type" value="Genomic_DNA"/>
</dbReference>
<protein>
    <submittedName>
        <fullName evidence="2">Uncharacterized protein</fullName>
    </submittedName>
</protein>
<sequence>MKVPQEHLPEPVYDRLGMWPLPPPASPPASPSPPAPSSPSSGLGVGFSDDPGYQADEEDGGSEGIQGSFPAVRLGEMARGLPQITTHVSPRPPSQRGEYGVVVEEPRSSIVVQDATTP</sequence>
<name>A0ABR1Q920_9PEZI</name>
<evidence type="ECO:0000313" key="3">
    <source>
        <dbReference type="Proteomes" id="UP001391051"/>
    </source>
</evidence>
<feature type="compositionally biased region" description="Pro residues" evidence="1">
    <location>
        <begin position="20"/>
        <end position="37"/>
    </location>
</feature>
<feature type="region of interest" description="Disordered" evidence="1">
    <location>
        <begin position="1"/>
        <end position="118"/>
    </location>
</feature>
<organism evidence="2 3">
    <name type="scientific">Apiospora aurea</name>
    <dbReference type="NCBI Taxonomy" id="335848"/>
    <lineage>
        <taxon>Eukaryota</taxon>
        <taxon>Fungi</taxon>
        <taxon>Dikarya</taxon>
        <taxon>Ascomycota</taxon>
        <taxon>Pezizomycotina</taxon>
        <taxon>Sordariomycetes</taxon>
        <taxon>Xylariomycetidae</taxon>
        <taxon>Amphisphaeriales</taxon>
        <taxon>Apiosporaceae</taxon>
        <taxon>Apiospora</taxon>
    </lineage>
</organism>
<keyword evidence="3" id="KW-1185">Reference proteome</keyword>
<evidence type="ECO:0000256" key="1">
    <source>
        <dbReference type="SAM" id="MobiDB-lite"/>
    </source>
</evidence>
<dbReference type="Proteomes" id="UP001391051">
    <property type="component" value="Unassembled WGS sequence"/>
</dbReference>
<accession>A0ABR1Q920</accession>
<dbReference type="GeneID" id="92078766"/>
<comment type="caution">
    <text evidence="2">The sequence shown here is derived from an EMBL/GenBank/DDBJ whole genome shotgun (WGS) entry which is preliminary data.</text>
</comment>
<proteinExistence type="predicted"/>
<feature type="compositionally biased region" description="Basic and acidic residues" evidence="1">
    <location>
        <begin position="1"/>
        <end position="13"/>
    </location>
</feature>
<reference evidence="2 3" key="1">
    <citation type="submission" date="2023-01" db="EMBL/GenBank/DDBJ databases">
        <title>Analysis of 21 Apiospora genomes using comparative genomics revels a genus with tremendous synthesis potential of carbohydrate active enzymes and secondary metabolites.</title>
        <authorList>
            <person name="Sorensen T."/>
        </authorList>
    </citation>
    <scope>NUCLEOTIDE SEQUENCE [LARGE SCALE GENOMIC DNA]</scope>
    <source>
        <strain evidence="2 3">CBS 24483</strain>
    </source>
</reference>
<evidence type="ECO:0000313" key="2">
    <source>
        <dbReference type="EMBL" id="KAK7948596.1"/>
    </source>
</evidence>